<keyword evidence="2" id="KW-1185">Reference proteome</keyword>
<dbReference type="Proteomes" id="UP000053240">
    <property type="component" value="Unassembled WGS sequence"/>
</dbReference>
<evidence type="ECO:0000313" key="2">
    <source>
        <dbReference type="Proteomes" id="UP000053240"/>
    </source>
</evidence>
<sequence>MPGTVVILNVGRVRKNEKSYVMCAVWYTVTYHLLAEHSLILMLLPSTSINRQTSTAFYEALNIKDTLISVKNSVYPSRTSRYLFCGVVARSFGNKEARLAQHNCGNRLPRRPVADWRSNARCTLGASIVYVHTLQPGRDTLCASTRQPQAQQSRPDT</sequence>
<dbReference type="EMBL" id="KQ460211">
    <property type="protein sequence ID" value="KPJ16530.1"/>
    <property type="molecule type" value="Genomic_DNA"/>
</dbReference>
<proteinExistence type="predicted"/>
<reference evidence="1 2" key="1">
    <citation type="journal article" date="2015" name="Nat. Commun.">
        <title>Outbred genome sequencing and CRISPR/Cas9 gene editing in butterflies.</title>
        <authorList>
            <person name="Li X."/>
            <person name="Fan D."/>
            <person name="Zhang W."/>
            <person name="Liu G."/>
            <person name="Zhang L."/>
            <person name="Zhao L."/>
            <person name="Fang X."/>
            <person name="Chen L."/>
            <person name="Dong Y."/>
            <person name="Chen Y."/>
            <person name="Ding Y."/>
            <person name="Zhao R."/>
            <person name="Feng M."/>
            <person name="Zhu Y."/>
            <person name="Feng Y."/>
            <person name="Jiang X."/>
            <person name="Zhu D."/>
            <person name="Xiang H."/>
            <person name="Feng X."/>
            <person name="Li S."/>
            <person name="Wang J."/>
            <person name="Zhang G."/>
            <person name="Kronforst M.R."/>
            <person name="Wang W."/>
        </authorList>
    </citation>
    <scope>NUCLEOTIDE SEQUENCE [LARGE SCALE GENOMIC DNA]</scope>
    <source>
        <strain evidence="1">Ya'a_city_454_Pm</strain>
        <tissue evidence="1">Whole body</tissue>
    </source>
</reference>
<gene>
    <name evidence="1" type="ORF">RR48_08121</name>
</gene>
<protein>
    <submittedName>
        <fullName evidence="1">Uncharacterized protein</fullName>
    </submittedName>
</protein>
<dbReference type="InParanoid" id="A0A194RGS7"/>
<organism evidence="1 2">
    <name type="scientific">Papilio machaon</name>
    <name type="common">Old World swallowtail butterfly</name>
    <dbReference type="NCBI Taxonomy" id="76193"/>
    <lineage>
        <taxon>Eukaryota</taxon>
        <taxon>Metazoa</taxon>
        <taxon>Ecdysozoa</taxon>
        <taxon>Arthropoda</taxon>
        <taxon>Hexapoda</taxon>
        <taxon>Insecta</taxon>
        <taxon>Pterygota</taxon>
        <taxon>Neoptera</taxon>
        <taxon>Endopterygota</taxon>
        <taxon>Lepidoptera</taxon>
        <taxon>Glossata</taxon>
        <taxon>Ditrysia</taxon>
        <taxon>Papilionoidea</taxon>
        <taxon>Papilionidae</taxon>
        <taxon>Papilioninae</taxon>
        <taxon>Papilio</taxon>
    </lineage>
</organism>
<dbReference type="AlphaFoldDB" id="A0A194RGS7"/>
<name>A0A194RGS7_PAPMA</name>
<evidence type="ECO:0000313" key="1">
    <source>
        <dbReference type="EMBL" id="KPJ16530.1"/>
    </source>
</evidence>
<accession>A0A194RGS7</accession>